<dbReference type="Proteomes" id="UP001595710">
    <property type="component" value="Unassembled WGS sequence"/>
</dbReference>
<dbReference type="Pfam" id="PF13649">
    <property type="entry name" value="Methyltransf_25"/>
    <property type="match status" value="1"/>
</dbReference>
<dbReference type="SUPFAM" id="SSF53335">
    <property type="entry name" value="S-adenosyl-L-methionine-dependent methyltransferases"/>
    <property type="match status" value="1"/>
</dbReference>
<proteinExistence type="predicted"/>
<evidence type="ECO:0000256" key="1">
    <source>
        <dbReference type="ARBA" id="ARBA00022679"/>
    </source>
</evidence>
<keyword evidence="1" id="KW-0808">Transferase</keyword>
<feature type="domain" description="Methyltransferase" evidence="3">
    <location>
        <begin position="39"/>
        <end position="129"/>
    </location>
</feature>
<dbReference type="GO" id="GO:0008168">
    <property type="term" value="F:methyltransferase activity"/>
    <property type="evidence" value="ECO:0007669"/>
    <property type="project" value="UniProtKB-KW"/>
</dbReference>
<feature type="compositionally biased region" description="Basic and acidic residues" evidence="2">
    <location>
        <begin position="15"/>
        <end position="24"/>
    </location>
</feature>
<reference evidence="5" key="1">
    <citation type="journal article" date="2019" name="Int. J. Syst. Evol. Microbiol.">
        <title>The Global Catalogue of Microorganisms (GCM) 10K type strain sequencing project: providing services to taxonomists for standard genome sequencing and annotation.</title>
        <authorList>
            <consortium name="The Broad Institute Genomics Platform"/>
            <consortium name="The Broad Institute Genome Sequencing Center for Infectious Disease"/>
            <person name="Wu L."/>
            <person name="Ma J."/>
        </authorList>
    </citation>
    <scope>NUCLEOTIDE SEQUENCE [LARGE SCALE GENOMIC DNA]</scope>
    <source>
        <strain evidence="5">CECT 8288</strain>
    </source>
</reference>
<sequence length="198" mass="22381">MNQQSDSWTPYYQKTLEKPHHPRTEKALGYAETNARRAIDCGCGTGADTYFLASQGFEVLAFDNTEEAIELCIKRFKHQPNVRISQASFESFDFPPTDLVIANASLFFADPQCFKQTWQKIENSLLPGGVFTGDFMGPNDSWADGMFARTCPLTKTEVLALFKQFEVLEFNERDETGQTVAGIQKQWHTYSVIAKKLA</sequence>
<dbReference type="RefSeq" id="WP_290281161.1">
    <property type="nucleotide sequence ID" value="NZ_JAUFQI010000001.1"/>
</dbReference>
<keyword evidence="5" id="KW-1185">Reference proteome</keyword>
<evidence type="ECO:0000313" key="5">
    <source>
        <dbReference type="Proteomes" id="UP001595710"/>
    </source>
</evidence>
<accession>A0ABV7WQ32</accession>
<evidence type="ECO:0000259" key="3">
    <source>
        <dbReference type="Pfam" id="PF13649"/>
    </source>
</evidence>
<dbReference type="CDD" id="cd02440">
    <property type="entry name" value="AdoMet_MTases"/>
    <property type="match status" value="1"/>
</dbReference>
<dbReference type="InterPro" id="IPR041698">
    <property type="entry name" value="Methyltransf_25"/>
</dbReference>
<dbReference type="GO" id="GO:0032259">
    <property type="term" value="P:methylation"/>
    <property type="evidence" value="ECO:0007669"/>
    <property type="project" value="UniProtKB-KW"/>
</dbReference>
<protein>
    <submittedName>
        <fullName evidence="4">Class I SAM-dependent methyltransferase</fullName>
    </submittedName>
</protein>
<feature type="region of interest" description="Disordered" evidence="2">
    <location>
        <begin position="1"/>
        <end position="24"/>
    </location>
</feature>
<evidence type="ECO:0000256" key="2">
    <source>
        <dbReference type="SAM" id="MobiDB-lite"/>
    </source>
</evidence>
<organism evidence="4 5">
    <name type="scientific">Reinekea marina</name>
    <dbReference type="NCBI Taxonomy" id="1310421"/>
    <lineage>
        <taxon>Bacteria</taxon>
        <taxon>Pseudomonadati</taxon>
        <taxon>Pseudomonadota</taxon>
        <taxon>Gammaproteobacteria</taxon>
        <taxon>Oceanospirillales</taxon>
        <taxon>Saccharospirillaceae</taxon>
        <taxon>Reinekea</taxon>
    </lineage>
</organism>
<feature type="compositionally biased region" description="Polar residues" evidence="2">
    <location>
        <begin position="1"/>
        <end position="12"/>
    </location>
</feature>
<evidence type="ECO:0000313" key="4">
    <source>
        <dbReference type="EMBL" id="MFC3700640.1"/>
    </source>
</evidence>
<name>A0ABV7WQ32_9GAMM</name>
<dbReference type="InterPro" id="IPR029063">
    <property type="entry name" value="SAM-dependent_MTases_sf"/>
</dbReference>
<keyword evidence="4" id="KW-0489">Methyltransferase</keyword>
<comment type="caution">
    <text evidence="4">The sequence shown here is derived from an EMBL/GenBank/DDBJ whole genome shotgun (WGS) entry which is preliminary data.</text>
</comment>
<gene>
    <name evidence="4" type="ORF">ACFOND_03230</name>
</gene>
<dbReference type="PANTHER" id="PTHR43861">
    <property type="entry name" value="TRANS-ACONITATE 2-METHYLTRANSFERASE-RELATED"/>
    <property type="match status" value="1"/>
</dbReference>
<dbReference type="EMBL" id="JBHRYN010000006">
    <property type="protein sequence ID" value="MFC3700640.1"/>
    <property type="molecule type" value="Genomic_DNA"/>
</dbReference>
<dbReference type="Gene3D" id="3.40.50.150">
    <property type="entry name" value="Vaccinia Virus protein VP39"/>
    <property type="match status" value="1"/>
</dbReference>